<dbReference type="PANTHER" id="PTHR12644">
    <property type="entry name" value="ARP2/3 COMPLEX 16 KD SUBUNIT P16-ARC"/>
    <property type="match status" value="1"/>
</dbReference>
<dbReference type="OMA" id="YPFRNLM"/>
<name>A0A915I5L2_ROMCU</name>
<dbReference type="WBParaSite" id="nRc.2.0.1.t09418-RA">
    <property type="protein sequence ID" value="nRc.2.0.1.t09418-RA"/>
    <property type="gene ID" value="nRc.2.0.1.g09418"/>
</dbReference>
<comment type="function">
    <text evidence="6">Functions as component of the Arp2/3 complex which is involved in regulation of actin polymerization and together with an activating nucleation-promoting factor (NPF) mediates the formation of branched actin networks. Arp2/3 complex plays a critical role in the control of cell morphogenesis via the modulation of cell polarity development.</text>
</comment>
<proteinExistence type="inferred from homology"/>
<dbReference type="Gene3D" id="1.25.40.190">
    <property type="entry name" value="Actin-related protein 2/3 complex subunit 5"/>
    <property type="match status" value="1"/>
</dbReference>
<comment type="subcellular location">
    <subcellularLocation>
        <location evidence="1">Cytoplasm</location>
        <location evidence="1">Cytoskeleton</location>
    </subcellularLocation>
</comment>
<keyword evidence="4 6" id="KW-0206">Cytoskeleton</keyword>
<keyword evidence="3" id="KW-0963">Cytoplasm</keyword>
<dbReference type="AlphaFoldDB" id="A0A915I5L2"/>
<dbReference type="FunFam" id="1.25.40.190:FF:000003">
    <property type="entry name" value="Actin-related protein 2/3 complex subunit 5"/>
    <property type="match status" value="1"/>
</dbReference>
<dbReference type="GO" id="GO:0034314">
    <property type="term" value="P:Arp2/3 complex-mediated actin nucleation"/>
    <property type="evidence" value="ECO:0007669"/>
    <property type="project" value="InterPro"/>
</dbReference>
<dbReference type="Pfam" id="PF04699">
    <property type="entry name" value="P16-Arc"/>
    <property type="match status" value="1"/>
</dbReference>
<evidence type="ECO:0000256" key="5">
    <source>
        <dbReference type="ARBA" id="ARBA00060329"/>
    </source>
</evidence>
<protein>
    <recommendedName>
        <fullName evidence="6">Actin-related protein 2/3 complex subunit 5</fullName>
    </recommendedName>
</protein>
<accession>A0A915I5L2</accession>
<evidence type="ECO:0000256" key="1">
    <source>
        <dbReference type="ARBA" id="ARBA00004245"/>
    </source>
</evidence>
<evidence type="ECO:0000256" key="2">
    <source>
        <dbReference type="ARBA" id="ARBA00006084"/>
    </source>
</evidence>
<dbReference type="GO" id="GO:0005885">
    <property type="term" value="C:Arp2/3 protein complex"/>
    <property type="evidence" value="ECO:0007669"/>
    <property type="project" value="InterPro"/>
</dbReference>
<evidence type="ECO:0000256" key="4">
    <source>
        <dbReference type="ARBA" id="ARBA00023212"/>
    </source>
</evidence>
<evidence type="ECO:0000313" key="8">
    <source>
        <dbReference type="WBParaSite" id="nRc.2.0.1.t09418-RA"/>
    </source>
</evidence>
<dbReference type="InterPro" id="IPR036743">
    <property type="entry name" value="ARPC5_sf"/>
</dbReference>
<dbReference type="SUPFAM" id="SSF69103">
    <property type="entry name" value="Arp2/3 complex 16 kDa subunit ARPC5"/>
    <property type="match status" value="1"/>
</dbReference>
<comment type="function">
    <text evidence="5">Functions as a component of the Arp2/3 complex which is involved in regulation of actin polymerization and together with an activating nucleation-promoting factor (NPF) mediates the formation of branched actin networks.</text>
</comment>
<dbReference type="GO" id="GO:0030833">
    <property type="term" value="P:regulation of actin filament polymerization"/>
    <property type="evidence" value="ECO:0007669"/>
    <property type="project" value="InterPro"/>
</dbReference>
<dbReference type="Proteomes" id="UP000887565">
    <property type="component" value="Unplaced"/>
</dbReference>
<dbReference type="InterPro" id="IPR006789">
    <property type="entry name" value="ARPC5"/>
</dbReference>
<organism evidence="7 8">
    <name type="scientific">Romanomermis culicivorax</name>
    <name type="common">Nematode worm</name>
    <dbReference type="NCBI Taxonomy" id="13658"/>
    <lineage>
        <taxon>Eukaryota</taxon>
        <taxon>Metazoa</taxon>
        <taxon>Ecdysozoa</taxon>
        <taxon>Nematoda</taxon>
        <taxon>Enoplea</taxon>
        <taxon>Dorylaimia</taxon>
        <taxon>Mermithida</taxon>
        <taxon>Mermithoidea</taxon>
        <taxon>Mermithidae</taxon>
        <taxon>Romanomermis</taxon>
    </lineage>
</organism>
<reference evidence="8" key="1">
    <citation type="submission" date="2022-11" db="UniProtKB">
        <authorList>
            <consortium name="WormBaseParasite"/>
        </authorList>
    </citation>
    <scope>IDENTIFICATION</scope>
</reference>
<keyword evidence="7" id="KW-1185">Reference proteome</keyword>
<sequence>MSKNTSSDAFRKIDVDSGAATANRKSSNGGAGDLNAPDDKEVCNFLSRNLNVEALKTALKNPPYKSRDKILKDRTILLVSKVLTSFKQSEIEKVIKNDLDQSEREILMKYVYKSFEYPQENNSAQLLIWHEKLIQQCGLGIIVRVLTDMKRL</sequence>
<evidence type="ECO:0000256" key="3">
    <source>
        <dbReference type="ARBA" id="ARBA00022490"/>
    </source>
</evidence>
<comment type="similarity">
    <text evidence="2 6">Belongs to the ARPC5 family.</text>
</comment>
<evidence type="ECO:0000313" key="7">
    <source>
        <dbReference type="Proteomes" id="UP000887565"/>
    </source>
</evidence>
<evidence type="ECO:0000256" key="6">
    <source>
        <dbReference type="RuleBase" id="RU004301"/>
    </source>
</evidence>